<sequence>MKGWPIAGIALLMITSGVTMGLLLPIHKEPVKLPESSLARESFTLGGKGSSWQVNDYTIIRTASSIYRGQGSLTYLGDPEEIEHSAYFGYSFFEQTGNGELHPVLANETTSPDGTVSILENVKQLGAIQGQPSSWELEETAEELGHSYMEMNWKDSQGILHTENIPLAVMEASSDMD</sequence>
<name>A0ABU6PX13_9BACL</name>
<evidence type="ECO:0000256" key="1">
    <source>
        <dbReference type="SAM" id="Phobius"/>
    </source>
</evidence>
<keyword evidence="1" id="KW-0472">Membrane</keyword>
<keyword evidence="3" id="KW-1185">Reference proteome</keyword>
<feature type="transmembrane region" description="Helical" evidence="1">
    <location>
        <begin position="6"/>
        <end position="26"/>
    </location>
</feature>
<comment type="caution">
    <text evidence="2">The sequence shown here is derived from an EMBL/GenBank/DDBJ whole genome shotgun (WGS) entry which is preliminary data.</text>
</comment>
<accession>A0ABU6PX13</accession>
<evidence type="ECO:0000313" key="3">
    <source>
        <dbReference type="Proteomes" id="UP001343257"/>
    </source>
</evidence>
<dbReference type="Proteomes" id="UP001343257">
    <property type="component" value="Unassembled WGS sequence"/>
</dbReference>
<protein>
    <recommendedName>
        <fullName evidence="4">DUF4944 domain-containing protein</fullName>
    </recommendedName>
</protein>
<dbReference type="EMBL" id="JARTLD010000040">
    <property type="protein sequence ID" value="MED5018897.1"/>
    <property type="molecule type" value="Genomic_DNA"/>
</dbReference>
<dbReference type="RefSeq" id="WP_328279506.1">
    <property type="nucleotide sequence ID" value="NZ_JARTLD010000040.1"/>
</dbReference>
<keyword evidence="1" id="KW-1133">Transmembrane helix</keyword>
<proteinExistence type="predicted"/>
<evidence type="ECO:0008006" key="4">
    <source>
        <dbReference type="Google" id="ProtNLM"/>
    </source>
</evidence>
<evidence type="ECO:0000313" key="2">
    <source>
        <dbReference type="EMBL" id="MED5018897.1"/>
    </source>
</evidence>
<organism evidence="2 3">
    <name type="scientific">Paenibacillus chibensis</name>
    <dbReference type="NCBI Taxonomy" id="59846"/>
    <lineage>
        <taxon>Bacteria</taxon>
        <taxon>Bacillati</taxon>
        <taxon>Bacillota</taxon>
        <taxon>Bacilli</taxon>
        <taxon>Bacillales</taxon>
        <taxon>Paenibacillaceae</taxon>
        <taxon>Paenibacillus</taxon>
    </lineage>
</organism>
<keyword evidence="1" id="KW-0812">Transmembrane</keyword>
<gene>
    <name evidence="2" type="ORF">P9847_16425</name>
</gene>
<reference evidence="2 3" key="1">
    <citation type="submission" date="2023-03" db="EMBL/GenBank/DDBJ databases">
        <title>Bacillus Genome Sequencing.</title>
        <authorList>
            <person name="Dunlap C."/>
        </authorList>
    </citation>
    <scope>NUCLEOTIDE SEQUENCE [LARGE SCALE GENOMIC DNA]</scope>
    <source>
        <strain evidence="2 3">NRS-52</strain>
    </source>
</reference>